<sequence>MNSRPTCYKDYASRGDGSLVLPRSTMYDRRRRHNAQRDIGLQPVYQELGQEAVYQELGQEPVYQRPESTGNHLLPDNVAAGQQNVCDIAPSNDNCESSNIFGAFQGETIFDDNGDFERANNKPINSKSKCTKGELISLVMALVLKHSLTKCCLDDILTILNYMVPNCIYATKYFFDKLFFHSSDDIVKHFYCPDCSSYFGISLESESWICDCCKKLKTIDDCLATNSYFLVLPLEKQLKNLLETSNLYSMIQQGKQNACSPTASNDVMSCERYKSSKIQEFIHSRPENFSMTFSTDGIQPHKSSPFSIWPISLTINELGYRFKQKFLIYHSLYAGNTKPKANTLLNPIVTEMKNLFTNGFYWKNLNTGSIMHTKIIFPICVADAPARAMLSNFKQFNGSFGCGYCLHEGVSIQKGRGYARVYPMKHPLPRKRTHDESFNSAIDVVERVLPEINGVKGPSYLYLIPLLNIIDGMIPDSMHCVYLGVVKQFLALWTESPAGCDYHIEAQAIDAILLTIKPTSDILRLIRSFSVFGKYWKASEYRNFLLLYSAGILKDLLPRKYFEHWMLLVNAMTILLQIKISDRDLETAHLLIMKFTRLTGTLYGQEQMTYNIHILQHVVESVRHWGAPWANSAFIYEDAGGLMQRQFHGSKTITLQIFSNIMARARLRQFASRYISTSDERIIDFYEHLDAPIELRTLNMSSKVIGCGERLTLPKDSINIIELFLNRSMTCTNAIKYPRLVVNGKLFCTADYAEPFQRDNSCIITDQFYARIIMILRISSVCTCTLLSDENNCFLTCEPSDDSRTIILGYKYRRSKLPTVHDSFTDTDLTSFISKIDDGETEFVVLDPMEIKCKFLTISCSNVSLAIPITCRFEFD</sequence>
<keyword evidence="2" id="KW-1185">Reference proteome</keyword>
<protein>
    <submittedName>
        <fullName evidence="1">Uncharacterized protein</fullName>
    </submittedName>
</protein>
<gene>
    <name evidence="1" type="ORF">DGAL_LOCUS9438</name>
</gene>
<dbReference type="EMBL" id="CAKKLH010000223">
    <property type="protein sequence ID" value="CAH0106284.1"/>
    <property type="molecule type" value="Genomic_DNA"/>
</dbReference>
<dbReference type="Proteomes" id="UP000789390">
    <property type="component" value="Unassembled WGS sequence"/>
</dbReference>
<accession>A0A8J2RTX6</accession>
<dbReference type="InterPro" id="IPR004242">
    <property type="entry name" value="Transposase_21"/>
</dbReference>
<name>A0A8J2RTX6_9CRUS</name>
<dbReference type="Pfam" id="PF02992">
    <property type="entry name" value="Transposase_21"/>
    <property type="match status" value="1"/>
</dbReference>
<dbReference type="OrthoDB" id="7549404at2759"/>
<evidence type="ECO:0000313" key="2">
    <source>
        <dbReference type="Proteomes" id="UP000789390"/>
    </source>
</evidence>
<proteinExistence type="predicted"/>
<dbReference type="PANTHER" id="PTHR46579">
    <property type="entry name" value="F5/8 TYPE C DOMAIN-CONTAINING PROTEIN-RELATED"/>
    <property type="match status" value="1"/>
</dbReference>
<evidence type="ECO:0000313" key="1">
    <source>
        <dbReference type="EMBL" id="CAH0106284.1"/>
    </source>
</evidence>
<dbReference type="PANTHER" id="PTHR46579:SF1">
    <property type="entry name" value="F5_8 TYPE C DOMAIN-CONTAINING PROTEIN"/>
    <property type="match status" value="1"/>
</dbReference>
<dbReference type="AlphaFoldDB" id="A0A8J2RTX6"/>
<organism evidence="1 2">
    <name type="scientific">Daphnia galeata</name>
    <dbReference type="NCBI Taxonomy" id="27404"/>
    <lineage>
        <taxon>Eukaryota</taxon>
        <taxon>Metazoa</taxon>
        <taxon>Ecdysozoa</taxon>
        <taxon>Arthropoda</taxon>
        <taxon>Crustacea</taxon>
        <taxon>Branchiopoda</taxon>
        <taxon>Diplostraca</taxon>
        <taxon>Cladocera</taxon>
        <taxon>Anomopoda</taxon>
        <taxon>Daphniidae</taxon>
        <taxon>Daphnia</taxon>
    </lineage>
</organism>
<comment type="caution">
    <text evidence="1">The sequence shown here is derived from an EMBL/GenBank/DDBJ whole genome shotgun (WGS) entry which is preliminary data.</text>
</comment>
<reference evidence="1" key="1">
    <citation type="submission" date="2021-11" db="EMBL/GenBank/DDBJ databases">
        <authorList>
            <person name="Schell T."/>
        </authorList>
    </citation>
    <scope>NUCLEOTIDE SEQUENCE</scope>
    <source>
        <strain evidence="1">M5</strain>
    </source>
</reference>